<dbReference type="EMBL" id="CP014782">
    <property type="protein sequence ID" value="AQS36624.1"/>
    <property type="molecule type" value="Genomic_DNA"/>
</dbReference>
<reference evidence="3 4" key="1">
    <citation type="submission" date="2016-03" db="EMBL/GenBank/DDBJ databases">
        <title>Complete genome sequence of Shewanella psychrophila WP2, a deep sea bacterium isolated from west Pacific sediment.</title>
        <authorList>
            <person name="Xu G."/>
            <person name="Jian H."/>
        </authorList>
    </citation>
    <scope>NUCLEOTIDE SEQUENCE [LARGE SCALE GENOMIC DNA]</scope>
    <source>
        <strain evidence="3 4">WP2</strain>
    </source>
</reference>
<dbReference type="Pfam" id="PF03050">
    <property type="entry name" value="DDE_Tnp_IS66"/>
    <property type="match status" value="1"/>
</dbReference>
<evidence type="ECO:0000259" key="2">
    <source>
        <dbReference type="Pfam" id="PF03050"/>
    </source>
</evidence>
<dbReference type="PANTHER" id="PTHR33678">
    <property type="entry name" value="BLL1576 PROTEIN"/>
    <property type="match status" value="1"/>
</dbReference>
<dbReference type="InterPro" id="IPR052344">
    <property type="entry name" value="Transposase-related"/>
</dbReference>
<organism evidence="3 4">
    <name type="scientific">Shewanella psychrophila</name>
    <dbReference type="NCBI Taxonomy" id="225848"/>
    <lineage>
        <taxon>Bacteria</taxon>
        <taxon>Pseudomonadati</taxon>
        <taxon>Pseudomonadota</taxon>
        <taxon>Gammaproteobacteria</taxon>
        <taxon>Alteromonadales</taxon>
        <taxon>Shewanellaceae</taxon>
        <taxon>Shewanella</taxon>
    </lineage>
</organism>
<accession>A0A1S6HM87</accession>
<feature type="domain" description="Transposase IS66 central" evidence="2">
    <location>
        <begin position="185"/>
        <end position="480"/>
    </location>
</feature>
<keyword evidence="4" id="KW-1185">Reference proteome</keyword>
<name>A0A1S6HM87_9GAMM</name>
<dbReference type="InterPro" id="IPR004291">
    <property type="entry name" value="Transposase_IS66_central"/>
</dbReference>
<evidence type="ECO:0000313" key="4">
    <source>
        <dbReference type="Proteomes" id="UP000189545"/>
    </source>
</evidence>
<dbReference type="RefSeq" id="WP_077751911.1">
    <property type="nucleotide sequence ID" value="NZ_CP014782.1"/>
</dbReference>
<dbReference type="KEGG" id="spsw:Sps_01458"/>
<dbReference type="Proteomes" id="UP000189545">
    <property type="component" value="Chromosome"/>
</dbReference>
<dbReference type="PANTHER" id="PTHR33678:SF2">
    <property type="match status" value="1"/>
</dbReference>
<proteinExistence type="predicted"/>
<evidence type="ECO:0000256" key="1">
    <source>
        <dbReference type="SAM" id="MobiDB-lite"/>
    </source>
</evidence>
<dbReference type="STRING" id="225848.Sps_01458"/>
<dbReference type="AlphaFoldDB" id="A0A1S6HM87"/>
<protein>
    <submittedName>
        <fullName evidence="3">Transposase IS66 family</fullName>
    </submittedName>
</protein>
<dbReference type="OrthoDB" id="9800877at2"/>
<gene>
    <name evidence="3" type="ORF">Sps_01458</name>
</gene>
<evidence type="ECO:0000313" key="3">
    <source>
        <dbReference type="EMBL" id="AQS36624.1"/>
    </source>
</evidence>
<feature type="region of interest" description="Disordered" evidence="1">
    <location>
        <begin position="77"/>
        <end position="107"/>
    </location>
</feature>
<sequence>MSQPFTDIDSKALEALIARVTEAKDNHLALSASDCQLLLNALVTLSTMQSRLANHDVTVHKLRKLLGIEKSSEGLGKLLKKSKAEQQRKKKKGPSSKGEDFTPTKPKVVMHSHADLAKGALCPECQIGRMYKREPGSLLRITGQSPFTPEQHVMERLRCNACGAYATAPLPAEVLSDGDSNQKYGYSARALMAIYKYFAGLPFYRQGSIQKLLGVNITASTVFDQVEYVANDIYPVYQALVNLAADAVHYYLDDTTHRILDAKPIEKKARNSDKMKSRCGVYTSGIIATTLEHHSIVLFETNIGHAGEFIDSILQHRHKNSPKPIIMSDALSSNRPTVRVVIGSLCNSHARRQFVDVITHFPDEVEHILTRYAEIWVNDAHTLEQQMLPSARQAYHQQHSLPIMEEIKLWGEEHLSSGKVESNSSLGCALRYFIKHYEGLSCFCTFDGVKLDNNLIEAMLKIIVRDRKNAMFHKTLHGATIGDIITSMIASASEAGINVFEYFTTLQREKVQVRANPERYLPWNYLDQPGSLVN</sequence>